<comment type="caution">
    <text evidence="1">The sequence shown here is derived from an EMBL/GenBank/DDBJ whole genome shotgun (WGS) entry which is preliminary data.</text>
</comment>
<dbReference type="EMBL" id="BARU01006231">
    <property type="protein sequence ID" value="GAH46183.1"/>
    <property type="molecule type" value="Genomic_DNA"/>
</dbReference>
<organism evidence="1">
    <name type="scientific">marine sediment metagenome</name>
    <dbReference type="NCBI Taxonomy" id="412755"/>
    <lineage>
        <taxon>unclassified sequences</taxon>
        <taxon>metagenomes</taxon>
        <taxon>ecological metagenomes</taxon>
    </lineage>
</organism>
<dbReference type="AlphaFoldDB" id="X1HLK1"/>
<proteinExistence type="predicted"/>
<name>X1HLK1_9ZZZZ</name>
<protein>
    <submittedName>
        <fullName evidence="1">Uncharacterized protein</fullName>
    </submittedName>
</protein>
<accession>X1HLK1</accession>
<gene>
    <name evidence="1" type="ORF">S03H2_12237</name>
</gene>
<sequence>MLLPTVPFVRMKKWPPENNIIEIEWVNVKPKAEKFYHREIIFKDGELKSK</sequence>
<evidence type="ECO:0000313" key="1">
    <source>
        <dbReference type="EMBL" id="GAH46183.1"/>
    </source>
</evidence>
<reference evidence="1" key="1">
    <citation type="journal article" date="2014" name="Front. Microbiol.">
        <title>High frequency of phylogenetically diverse reductive dehalogenase-homologous genes in deep subseafloor sedimentary metagenomes.</title>
        <authorList>
            <person name="Kawai M."/>
            <person name="Futagami T."/>
            <person name="Toyoda A."/>
            <person name="Takaki Y."/>
            <person name="Nishi S."/>
            <person name="Hori S."/>
            <person name="Arai W."/>
            <person name="Tsubouchi T."/>
            <person name="Morono Y."/>
            <person name="Uchiyama I."/>
            <person name="Ito T."/>
            <person name="Fujiyama A."/>
            <person name="Inagaki F."/>
            <person name="Takami H."/>
        </authorList>
    </citation>
    <scope>NUCLEOTIDE SEQUENCE</scope>
    <source>
        <strain evidence="1">Expedition CK06-06</strain>
    </source>
</reference>